<feature type="domain" description="DUF6534" evidence="2">
    <location>
        <begin position="28"/>
        <end position="101"/>
    </location>
</feature>
<sequence length="199" mass="21562">MCWADAPEDVLHGSADDADLDCDGHLGRKKRAHSTHFVQTEVLVEKIIRLSIGTGSLTAIISIIGLGLTFLPSHADYYQAPIPALAKLYATTLMVHLNSRMKCSGTAESQAWTDSNKTRTSTVIDCGGIQCRVSSMQFRDTDLVAAKRRSLMPGFLMMDEGARGNRGSQIESSLTGKNKSQVPKPDIQEVSNPDSPTIV</sequence>
<gene>
    <name evidence="3" type="ORF">HYPSUDRAFT_439379</name>
</gene>
<accession>A0A0D2P2H9</accession>
<feature type="compositionally biased region" description="Polar residues" evidence="1">
    <location>
        <begin position="166"/>
        <end position="181"/>
    </location>
</feature>
<proteinExistence type="predicted"/>
<name>A0A0D2P2H9_HYPSF</name>
<dbReference type="EMBL" id="KN817533">
    <property type="protein sequence ID" value="KJA25124.1"/>
    <property type="molecule type" value="Genomic_DNA"/>
</dbReference>
<feature type="region of interest" description="Disordered" evidence="1">
    <location>
        <begin position="158"/>
        <end position="199"/>
    </location>
</feature>
<dbReference type="Proteomes" id="UP000054270">
    <property type="component" value="Unassembled WGS sequence"/>
</dbReference>
<evidence type="ECO:0000259" key="2">
    <source>
        <dbReference type="Pfam" id="PF20152"/>
    </source>
</evidence>
<evidence type="ECO:0000256" key="1">
    <source>
        <dbReference type="SAM" id="MobiDB-lite"/>
    </source>
</evidence>
<evidence type="ECO:0000313" key="4">
    <source>
        <dbReference type="Proteomes" id="UP000054270"/>
    </source>
</evidence>
<reference evidence="4" key="1">
    <citation type="submission" date="2014-04" db="EMBL/GenBank/DDBJ databases">
        <title>Evolutionary Origins and Diversification of the Mycorrhizal Mutualists.</title>
        <authorList>
            <consortium name="DOE Joint Genome Institute"/>
            <consortium name="Mycorrhizal Genomics Consortium"/>
            <person name="Kohler A."/>
            <person name="Kuo A."/>
            <person name="Nagy L.G."/>
            <person name="Floudas D."/>
            <person name="Copeland A."/>
            <person name="Barry K.W."/>
            <person name="Cichocki N."/>
            <person name="Veneault-Fourrey C."/>
            <person name="LaButti K."/>
            <person name="Lindquist E.A."/>
            <person name="Lipzen A."/>
            <person name="Lundell T."/>
            <person name="Morin E."/>
            <person name="Murat C."/>
            <person name="Riley R."/>
            <person name="Ohm R."/>
            <person name="Sun H."/>
            <person name="Tunlid A."/>
            <person name="Henrissat B."/>
            <person name="Grigoriev I.V."/>
            <person name="Hibbett D.S."/>
            <person name="Martin F."/>
        </authorList>
    </citation>
    <scope>NUCLEOTIDE SEQUENCE [LARGE SCALE GENOMIC DNA]</scope>
    <source>
        <strain evidence="4">FD-334 SS-4</strain>
    </source>
</reference>
<dbReference type="Pfam" id="PF20152">
    <property type="entry name" value="DUF6534"/>
    <property type="match status" value="1"/>
</dbReference>
<dbReference type="STRING" id="945553.A0A0D2P2H9"/>
<feature type="compositionally biased region" description="Polar residues" evidence="1">
    <location>
        <begin position="189"/>
        <end position="199"/>
    </location>
</feature>
<dbReference type="OrthoDB" id="2953893at2759"/>
<evidence type="ECO:0000313" key="3">
    <source>
        <dbReference type="EMBL" id="KJA25124.1"/>
    </source>
</evidence>
<keyword evidence="4" id="KW-1185">Reference proteome</keyword>
<dbReference type="InterPro" id="IPR045339">
    <property type="entry name" value="DUF6534"/>
</dbReference>
<protein>
    <recommendedName>
        <fullName evidence="2">DUF6534 domain-containing protein</fullName>
    </recommendedName>
</protein>
<organism evidence="3 4">
    <name type="scientific">Hypholoma sublateritium (strain FD-334 SS-4)</name>
    <dbReference type="NCBI Taxonomy" id="945553"/>
    <lineage>
        <taxon>Eukaryota</taxon>
        <taxon>Fungi</taxon>
        <taxon>Dikarya</taxon>
        <taxon>Basidiomycota</taxon>
        <taxon>Agaricomycotina</taxon>
        <taxon>Agaricomycetes</taxon>
        <taxon>Agaricomycetidae</taxon>
        <taxon>Agaricales</taxon>
        <taxon>Agaricineae</taxon>
        <taxon>Strophariaceae</taxon>
        <taxon>Hypholoma</taxon>
    </lineage>
</organism>
<dbReference type="AlphaFoldDB" id="A0A0D2P2H9"/>